<proteinExistence type="predicted"/>
<dbReference type="Proteomes" id="UP000826573">
    <property type="component" value="Unassembled WGS sequence"/>
</dbReference>
<evidence type="ECO:0000313" key="3">
    <source>
        <dbReference type="Proteomes" id="UP000826573"/>
    </source>
</evidence>
<organism evidence="2 3">
    <name type="scientific">Trichoderma semiorbis</name>
    <dbReference type="NCBI Taxonomy" id="1491008"/>
    <lineage>
        <taxon>Eukaryota</taxon>
        <taxon>Fungi</taxon>
        <taxon>Dikarya</taxon>
        <taxon>Ascomycota</taxon>
        <taxon>Pezizomycotina</taxon>
        <taxon>Sordariomycetes</taxon>
        <taxon>Hypocreomycetidae</taxon>
        <taxon>Hypocreales</taxon>
        <taxon>Hypocreaceae</taxon>
        <taxon>Trichoderma</taxon>
    </lineage>
</organism>
<evidence type="ECO:0000313" key="2">
    <source>
        <dbReference type="EMBL" id="KAH0524483.1"/>
    </source>
</evidence>
<name>A0A9P8KPW4_9HYPO</name>
<comment type="caution">
    <text evidence="2">The sequence shown here is derived from an EMBL/GenBank/DDBJ whole genome shotgun (WGS) entry which is preliminary data.</text>
</comment>
<sequence>MNGHAPNLQPGLDDYRQFTSILLRINAHLDRLDERMNAAEARATTNEQRVAAHLDRLDERMAAAEARATANEQRTAALHIRIMAMANNLDRRAQNAACCQFFKSPLTALAPLVDLRTGHEILGFPTTLAELSQLDEATARSILDALEVRHEERDWAGVIELLRYHAYYKYA</sequence>
<feature type="coiled-coil region" evidence="1">
    <location>
        <begin position="22"/>
        <end position="74"/>
    </location>
</feature>
<gene>
    <name evidence="2" type="ORF">TsFJ059_006987</name>
</gene>
<keyword evidence="3" id="KW-1185">Reference proteome</keyword>
<evidence type="ECO:0000256" key="1">
    <source>
        <dbReference type="SAM" id="Coils"/>
    </source>
</evidence>
<keyword evidence="1" id="KW-0175">Coiled coil</keyword>
<dbReference type="EMBL" id="JAIMJC010000005">
    <property type="protein sequence ID" value="KAH0524483.1"/>
    <property type="molecule type" value="Genomic_DNA"/>
</dbReference>
<reference evidence="2 3" key="1">
    <citation type="submission" date="2021-08" db="EMBL/GenBank/DDBJ databases">
        <title>The highly contiguous genome resource for Trichoderma semiorbis FJ059, a fungal antagonistic to plant pathogens.</title>
        <authorList>
            <person name="Liu T."/>
        </authorList>
    </citation>
    <scope>NUCLEOTIDE SEQUENCE [LARGE SCALE GENOMIC DNA]</scope>
    <source>
        <strain evidence="2 3">FJ059</strain>
    </source>
</reference>
<protein>
    <submittedName>
        <fullName evidence="2">Uncharacterized protein</fullName>
    </submittedName>
</protein>
<accession>A0A9P8KPW4</accession>
<dbReference type="AlphaFoldDB" id="A0A9P8KPW4"/>